<accession>A0A6J6IPD4</accession>
<sequence length="190" mass="20880">MSERTPEQGNEENREPNGVGDSASEATGSKKMESEPSANDGGGSGENDSPPAPIKARKVRNPIESEEYFGVQYSRTQDLPDPVESLKVLATGVVEVIAGTRQVDQLARWLSDEVYQRLQFRARRAEAQRVEQGVKAHYQNLRVGGLRTCSPRDGVIESVVLLSSKSRTRAVTIRLEGINSRWRATSVSVL</sequence>
<protein>
    <submittedName>
        <fullName evidence="2">Unannotated protein</fullName>
    </submittedName>
</protein>
<evidence type="ECO:0000313" key="2">
    <source>
        <dbReference type="EMBL" id="CAB4626501.1"/>
    </source>
</evidence>
<feature type="compositionally biased region" description="Basic and acidic residues" evidence="1">
    <location>
        <begin position="1"/>
        <end position="15"/>
    </location>
</feature>
<proteinExistence type="predicted"/>
<dbReference type="Pfam" id="PF20060">
    <property type="entry name" value="DUF6459"/>
    <property type="match status" value="1"/>
</dbReference>
<feature type="region of interest" description="Disordered" evidence="1">
    <location>
        <begin position="1"/>
        <end position="61"/>
    </location>
</feature>
<gene>
    <name evidence="2" type="ORF">UFOPK2001_00250</name>
</gene>
<reference evidence="2" key="1">
    <citation type="submission" date="2020-05" db="EMBL/GenBank/DDBJ databases">
        <authorList>
            <person name="Chiriac C."/>
            <person name="Salcher M."/>
            <person name="Ghai R."/>
            <person name="Kavagutti S V."/>
        </authorList>
    </citation>
    <scope>NUCLEOTIDE SEQUENCE</scope>
</reference>
<organism evidence="2">
    <name type="scientific">freshwater metagenome</name>
    <dbReference type="NCBI Taxonomy" id="449393"/>
    <lineage>
        <taxon>unclassified sequences</taxon>
        <taxon>metagenomes</taxon>
        <taxon>ecological metagenomes</taxon>
    </lineage>
</organism>
<evidence type="ECO:0000256" key="1">
    <source>
        <dbReference type="SAM" id="MobiDB-lite"/>
    </source>
</evidence>
<dbReference type="InterPro" id="IPR045596">
    <property type="entry name" value="DUF6459"/>
</dbReference>
<name>A0A6J6IPD4_9ZZZZ</name>
<dbReference type="AlphaFoldDB" id="A0A6J6IPD4"/>
<dbReference type="EMBL" id="CAEZVN010000012">
    <property type="protein sequence ID" value="CAB4626501.1"/>
    <property type="molecule type" value="Genomic_DNA"/>
</dbReference>